<proteinExistence type="predicted"/>
<evidence type="ECO:0008006" key="5">
    <source>
        <dbReference type="Google" id="ProtNLM"/>
    </source>
</evidence>
<accession>A0AA35KXR3</accession>
<dbReference type="GO" id="GO:0043065">
    <property type="term" value="P:positive regulation of apoptotic process"/>
    <property type="evidence" value="ECO:0007669"/>
    <property type="project" value="TreeGrafter"/>
</dbReference>
<dbReference type="PANTHER" id="PTHR15093:SF1">
    <property type="entry name" value="PRKC APOPTOSIS WT1 REGULATOR PROTEIN"/>
    <property type="match status" value="1"/>
</dbReference>
<organism evidence="3 4">
    <name type="scientific">Podarcis lilfordi</name>
    <name type="common">Lilford's wall lizard</name>
    <dbReference type="NCBI Taxonomy" id="74358"/>
    <lineage>
        <taxon>Eukaryota</taxon>
        <taxon>Metazoa</taxon>
        <taxon>Chordata</taxon>
        <taxon>Craniata</taxon>
        <taxon>Vertebrata</taxon>
        <taxon>Euteleostomi</taxon>
        <taxon>Lepidosauria</taxon>
        <taxon>Squamata</taxon>
        <taxon>Bifurcata</taxon>
        <taxon>Unidentata</taxon>
        <taxon>Episquamata</taxon>
        <taxon>Laterata</taxon>
        <taxon>Lacertibaenia</taxon>
        <taxon>Lacertidae</taxon>
        <taxon>Podarcis</taxon>
    </lineage>
</organism>
<feature type="compositionally biased region" description="Basic and acidic residues" evidence="2">
    <location>
        <begin position="340"/>
        <end position="350"/>
    </location>
</feature>
<feature type="coiled-coil region" evidence="1">
    <location>
        <begin position="422"/>
        <end position="491"/>
    </location>
</feature>
<evidence type="ECO:0000313" key="3">
    <source>
        <dbReference type="EMBL" id="CAI5785659.1"/>
    </source>
</evidence>
<name>A0AA35KXR3_9SAUR</name>
<sequence length="497" mass="52561">MRQLSDLELISTGSADAHTQRNVHTGPPRQFPLALRLLSAGHPPPCGRKSGSFGSAAAEPSGTRSRVQCTNRTTHLGEAAISGSAAGSFLERSINHLIELLAGCECVCLGARGVSCSPPAGASSLQPPAYRLLEACPRPGAKLKGARSFPQLSLTPPRAGNMATGGYRASGVSTTTDFLEEWKAKREKMRAKQAPTTTAAASGDCKAPGAAAAANTTTTTTTTAAAANAATAEVNNNGSGAGTNCVPLGRSAPKEPPPSTPAAGARAGVAEPPPGPKGVVAPGSPEEEKVAAKGKGSSGPSARKGKGQIEKRKLREKRRSTGVVNIPTAESLDEYDDDEAGQKERKREDAITQQNTAQNESASADPSASYILQDTSRTISNRYKSTTNTPDDVSSRYSRAADRTGYNRYSRDANSSGNILPNNSLEKKVEDLEKELAKERQENIRLVRITQDKEELIGKLKEEIDLLNRDLDDIEDENEQLKQENKTLLKVVGQLTR</sequence>
<protein>
    <recommendedName>
        <fullName evidence="5">PRKC apoptosis WT1 regulator protein</fullName>
    </recommendedName>
</protein>
<feature type="compositionally biased region" description="Polar residues" evidence="2">
    <location>
        <begin position="351"/>
        <end position="397"/>
    </location>
</feature>
<dbReference type="GO" id="GO:0005737">
    <property type="term" value="C:cytoplasm"/>
    <property type="evidence" value="ECO:0007669"/>
    <property type="project" value="TreeGrafter"/>
</dbReference>
<dbReference type="InterPro" id="IPR026117">
    <property type="entry name" value="Par-4"/>
</dbReference>
<feature type="compositionally biased region" description="Polar residues" evidence="2">
    <location>
        <begin position="412"/>
        <end position="422"/>
    </location>
</feature>
<evidence type="ECO:0000256" key="2">
    <source>
        <dbReference type="SAM" id="MobiDB-lite"/>
    </source>
</evidence>
<feature type="region of interest" description="Disordered" evidence="2">
    <location>
        <begin position="234"/>
        <end position="422"/>
    </location>
</feature>
<reference evidence="3" key="1">
    <citation type="submission" date="2022-12" db="EMBL/GenBank/DDBJ databases">
        <authorList>
            <person name="Alioto T."/>
            <person name="Alioto T."/>
            <person name="Gomez Garrido J."/>
        </authorList>
    </citation>
    <scope>NUCLEOTIDE SEQUENCE</scope>
</reference>
<keyword evidence="1" id="KW-0175">Coiled coil</keyword>
<evidence type="ECO:0000256" key="1">
    <source>
        <dbReference type="SAM" id="Coils"/>
    </source>
</evidence>
<dbReference type="PANTHER" id="PTHR15093">
    <property type="entry name" value="PROSTATE APOPTOSIS RESPONSE PROTEIN PAR-4"/>
    <property type="match status" value="1"/>
</dbReference>
<dbReference type="EMBL" id="OX395135">
    <property type="protein sequence ID" value="CAI5785659.1"/>
    <property type="molecule type" value="Genomic_DNA"/>
</dbReference>
<dbReference type="AlphaFoldDB" id="A0AA35KXR3"/>
<feature type="region of interest" description="Disordered" evidence="2">
    <location>
        <begin position="186"/>
        <end position="207"/>
    </location>
</feature>
<dbReference type="GO" id="GO:0006915">
    <property type="term" value="P:apoptotic process"/>
    <property type="evidence" value="ECO:0007669"/>
    <property type="project" value="InterPro"/>
</dbReference>
<evidence type="ECO:0000313" key="4">
    <source>
        <dbReference type="Proteomes" id="UP001178461"/>
    </source>
</evidence>
<feature type="region of interest" description="Disordered" evidence="2">
    <location>
        <begin position="46"/>
        <end position="67"/>
    </location>
</feature>
<dbReference type="Proteomes" id="UP001178461">
    <property type="component" value="Chromosome 10"/>
</dbReference>
<gene>
    <name evidence="3" type="ORF">PODLI_1B042538</name>
</gene>
<keyword evidence="4" id="KW-1185">Reference proteome</keyword>